<dbReference type="Proteomes" id="UP000790377">
    <property type="component" value="Unassembled WGS sequence"/>
</dbReference>
<keyword evidence="2" id="KW-1185">Reference proteome</keyword>
<evidence type="ECO:0000313" key="2">
    <source>
        <dbReference type="Proteomes" id="UP000790377"/>
    </source>
</evidence>
<comment type="caution">
    <text evidence="1">The sequence shown here is derived from an EMBL/GenBank/DDBJ whole genome shotgun (WGS) entry which is preliminary data.</text>
</comment>
<name>A0ACB8A9P9_9AGAM</name>
<reference evidence="1" key="1">
    <citation type="journal article" date="2021" name="New Phytol.">
        <title>Evolutionary innovations through gain and loss of genes in the ectomycorrhizal Boletales.</title>
        <authorList>
            <person name="Wu G."/>
            <person name="Miyauchi S."/>
            <person name="Morin E."/>
            <person name="Kuo A."/>
            <person name="Drula E."/>
            <person name="Varga T."/>
            <person name="Kohler A."/>
            <person name="Feng B."/>
            <person name="Cao Y."/>
            <person name="Lipzen A."/>
            <person name="Daum C."/>
            <person name="Hundley H."/>
            <person name="Pangilinan J."/>
            <person name="Johnson J."/>
            <person name="Barry K."/>
            <person name="LaButti K."/>
            <person name="Ng V."/>
            <person name="Ahrendt S."/>
            <person name="Min B."/>
            <person name="Choi I.G."/>
            <person name="Park H."/>
            <person name="Plett J.M."/>
            <person name="Magnuson J."/>
            <person name="Spatafora J.W."/>
            <person name="Nagy L.G."/>
            <person name="Henrissat B."/>
            <person name="Grigoriev I.V."/>
            <person name="Yang Z.L."/>
            <person name="Xu J."/>
            <person name="Martin F.M."/>
        </authorList>
    </citation>
    <scope>NUCLEOTIDE SEQUENCE</scope>
    <source>
        <strain evidence="1">ATCC 28755</strain>
    </source>
</reference>
<dbReference type="EMBL" id="MU267741">
    <property type="protein sequence ID" value="KAH7909799.1"/>
    <property type="molecule type" value="Genomic_DNA"/>
</dbReference>
<accession>A0ACB8A9P9</accession>
<proteinExistence type="predicted"/>
<protein>
    <submittedName>
        <fullName evidence="1">Uncharacterized protein</fullName>
    </submittedName>
</protein>
<gene>
    <name evidence="1" type="ORF">BJ138DRAFT_185477</name>
</gene>
<organism evidence="1 2">
    <name type="scientific">Hygrophoropsis aurantiaca</name>
    <dbReference type="NCBI Taxonomy" id="72124"/>
    <lineage>
        <taxon>Eukaryota</taxon>
        <taxon>Fungi</taxon>
        <taxon>Dikarya</taxon>
        <taxon>Basidiomycota</taxon>
        <taxon>Agaricomycotina</taxon>
        <taxon>Agaricomycetes</taxon>
        <taxon>Agaricomycetidae</taxon>
        <taxon>Boletales</taxon>
        <taxon>Coniophorineae</taxon>
        <taxon>Hygrophoropsidaceae</taxon>
        <taxon>Hygrophoropsis</taxon>
    </lineage>
</organism>
<evidence type="ECO:0000313" key="1">
    <source>
        <dbReference type="EMBL" id="KAH7909799.1"/>
    </source>
</evidence>
<sequence>MNQTLMLQPSDPLEGFSDFCELSNQPNRIQETKQDLCPPQTAYINALPVELLLAIIEPLCLEWQAATYARPTRFGEDLLLAPLSPFSLASVCEWWMRVLLRVPSLWTRLVIQVDSNPSASLIPIRFFIAASRKLPLSVVITRKRGTFSHSDPHEARRVTSVMKLIRPNIQRCRALHIYVIQRSSLPKLGCDRLVRATQLEELTLFCARGREPDSSVCSIPLPRRKFRSPQLNFLHISVRDFLETRLRCSNWFHGVTKLSLANHRLRPDDFDIEGTLTLYHILENIRPCASNLTSLTLTHIECMLGLLEPRLSFPSLKEVAFKNIASDVVNHFFRVVEGDITSVTLSRCPVELALANIANSQSPVRCLVMEHFEDDRECDPVNFLEQWTGETLFFRNCPFLSDDLLDYMYNPVDTPTGRSFICPNLQRLGIMRCTDFSLDALKLFILTRREAVIAWYGDAKTEAQYTGDVDLPTSIRKLEYMGDGAPPLSKEDVKWFKEHVAEFGWGTEPVDIADF</sequence>